<accession>A0A1M6NQ43</accession>
<dbReference type="InterPro" id="IPR005802">
    <property type="entry name" value="ADC_synth_comp_1"/>
</dbReference>
<dbReference type="PRINTS" id="PR00095">
    <property type="entry name" value="ANTSNTHASEI"/>
</dbReference>
<dbReference type="InterPro" id="IPR005801">
    <property type="entry name" value="ADC_synthase"/>
</dbReference>
<evidence type="ECO:0000256" key="2">
    <source>
        <dbReference type="ARBA" id="ARBA00022679"/>
    </source>
</evidence>
<dbReference type="PANTHER" id="PTHR11236">
    <property type="entry name" value="AMINOBENZOATE/ANTHRANILATE SYNTHASE"/>
    <property type="match status" value="1"/>
</dbReference>
<dbReference type="Proteomes" id="UP000184465">
    <property type="component" value="Unassembled WGS sequence"/>
</dbReference>
<feature type="region of interest" description="Disordered" evidence="3">
    <location>
        <begin position="278"/>
        <end position="300"/>
    </location>
</feature>
<dbReference type="InterPro" id="IPR006805">
    <property type="entry name" value="Anth_synth_I_N"/>
</dbReference>
<dbReference type="EC" id="2.6.1.85" evidence="1"/>
<feature type="domain" description="Chorismate-utilising enzyme C-terminal" evidence="4">
    <location>
        <begin position="196"/>
        <end position="449"/>
    </location>
</feature>
<dbReference type="GO" id="GO:0009396">
    <property type="term" value="P:folic acid-containing compound biosynthetic process"/>
    <property type="evidence" value="ECO:0007669"/>
    <property type="project" value="InterPro"/>
</dbReference>
<name>A0A1M6NQ43_PARC5</name>
<dbReference type="STRING" id="1121301.SAMN02745912_01821"/>
<dbReference type="Gene3D" id="3.60.120.10">
    <property type="entry name" value="Anthranilate synthase"/>
    <property type="match status" value="1"/>
</dbReference>
<dbReference type="AlphaFoldDB" id="A0A1M6NQ43"/>
<sequence>MNGVLIEEIKTKLSSFEIYSLFKDFSYSFFLDSGMDHEKLGKYSFIGFDPFIVFKSKNQDINIIENGEVKNVKGNPLLKLKELLLKYDMEYKSEFPFVGGAVGYLSYDLCHQVEKLPRTAVDDVNIPDCFLGFYDGIIIIDHRRNKVFVASIGIKDEARKVISSMIKTIKAGEDKKININIDHKENKKVFKSNFTKKDYVKAIEKVKSYIEAGDIYQANLTQRFECQLDISPYELYGKLRTINPAPFASFIDFGEGYIVSSSPERFIKINDRIIETRPIKGTRPRGNSPQEDRKNREDLMSSEKDKAELLMIVDLERNDLGRISETGTVKVTELFHLEEYPTVYHLVSTVIGKMKDECDVIDVIKATFPGGSITGAPKVRAMEIIDELEPTQRNIYTGSIGYIGFNGEVDLNIVIRTIVCKGDKAYFQVGGGIVWDSDPEMEYEETLHKAKALMKALRL</sequence>
<organism evidence="6 7">
    <name type="scientific">Paramaledivibacter caminithermalis (strain DSM 15212 / CIP 107654 / DViRD3)</name>
    <name type="common">Clostridium caminithermale</name>
    <dbReference type="NCBI Taxonomy" id="1121301"/>
    <lineage>
        <taxon>Bacteria</taxon>
        <taxon>Bacillati</taxon>
        <taxon>Bacillota</taxon>
        <taxon>Clostridia</taxon>
        <taxon>Peptostreptococcales</taxon>
        <taxon>Caminicellaceae</taxon>
        <taxon>Paramaledivibacter</taxon>
    </lineage>
</organism>
<dbReference type="Pfam" id="PF04715">
    <property type="entry name" value="Anth_synt_I_N"/>
    <property type="match status" value="1"/>
</dbReference>
<evidence type="ECO:0000313" key="6">
    <source>
        <dbReference type="EMBL" id="SHJ97829.1"/>
    </source>
</evidence>
<dbReference type="GO" id="GO:0046820">
    <property type="term" value="F:4-amino-4-deoxychorismate synthase activity"/>
    <property type="evidence" value="ECO:0007669"/>
    <property type="project" value="UniProtKB-EC"/>
</dbReference>
<dbReference type="NCBIfam" id="TIGR00553">
    <property type="entry name" value="pabB"/>
    <property type="match status" value="1"/>
</dbReference>
<evidence type="ECO:0000259" key="5">
    <source>
        <dbReference type="Pfam" id="PF04715"/>
    </source>
</evidence>
<gene>
    <name evidence="6" type="ORF">SAMN02745912_01821</name>
</gene>
<feature type="compositionally biased region" description="Basic and acidic residues" evidence="3">
    <location>
        <begin position="290"/>
        <end position="300"/>
    </location>
</feature>
<keyword evidence="2" id="KW-0808">Transferase</keyword>
<evidence type="ECO:0000259" key="4">
    <source>
        <dbReference type="Pfam" id="PF00425"/>
    </source>
</evidence>
<dbReference type="Pfam" id="PF00425">
    <property type="entry name" value="Chorismate_bind"/>
    <property type="match status" value="1"/>
</dbReference>
<evidence type="ECO:0000313" key="7">
    <source>
        <dbReference type="Proteomes" id="UP000184465"/>
    </source>
</evidence>
<dbReference type="EMBL" id="FRAG01000018">
    <property type="protein sequence ID" value="SHJ97829.1"/>
    <property type="molecule type" value="Genomic_DNA"/>
</dbReference>
<keyword evidence="7" id="KW-1185">Reference proteome</keyword>
<feature type="domain" description="Anthranilate synthase component I N-terminal" evidence="5">
    <location>
        <begin position="16"/>
        <end position="149"/>
    </location>
</feature>
<dbReference type="InterPro" id="IPR019999">
    <property type="entry name" value="Anth_synth_I-like"/>
</dbReference>
<dbReference type="RefSeq" id="WP_073149115.1">
    <property type="nucleotide sequence ID" value="NZ_FRAG01000018.1"/>
</dbReference>
<evidence type="ECO:0000256" key="1">
    <source>
        <dbReference type="ARBA" id="ARBA00013139"/>
    </source>
</evidence>
<proteinExistence type="predicted"/>
<dbReference type="PANTHER" id="PTHR11236:SF9">
    <property type="entry name" value="ANTHRANILATE SYNTHASE COMPONENT 1"/>
    <property type="match status" value="1"/>
</dbReference>
<dbReference type="InterPro" id="IPR015890">
    <property type="entry name" value="Chorismate_C"/>
</dbReference>
<protein>
    <recommendedName>
        <fullName evidence="1">aminodeoxychorismate synthase</fullName>
        <ecNumber evidence="1">2.6.1.85</ecNumber>
    </recommendedName>
</protein>
<dbReference type="SUPFAM" id="SSF56322">
    <property type="entry name" value="ADC synthase"/>
    <property type="match status" value="1"/>
</dbReference>
<dbReference type="GO" id="GO:0000162">
    <property type="term" value="P:L-tryptophan biosynthetic process"/>
    <property type="evidence" value="ECO:0007669"/>
    <property type="project" value="TreeGrafter"/>
</dbReference>
<reference evidence="6 7" key="1">
    <citation type="submission" date="2016-11" db="EMBL/GenBank/DDBJ databases">
        <authorList>
            <person name="Jaros S."/>
            <person name="Januszkiewicz K."/>
            <person name="Wedrychowicz H."/>
        </authorList>
    </citation>
    <scope>NUCLEOTIDE SEQUENCE [LARGE SCALE GENOMIC DNA]</scope>
    <source>
        <strain evidence="6 7">DSM 15212</strain>
    </source>
</reference>
<evidence type="ECO:0000256" key="3">
    <source>
        <dbReference type="SAM" id="MobiDB-lite"/>
    </source>
</evidence>